<dbReference type="InterPro" id="IPR036909">
    <property type="entry name" value="Cyt_c-like_dom_sf"/>
</dbReference>
<dbReference type="PROSITE" id="PS51007">
    <property type="entry name" value="CYTC"/>
    <property type="match status" value="2"/>
</dbReference>
<dbReference type="SUPFAM" id="SSF46626">
    <property type="entry name" value="Cytochrome c"/>
    <property type="match status" value="2"/>
</dbReference>
<evidence type="ECO:0000256" key="6">
    <source>
        <dbReference type="ARBA" id="ARBA00023004"/>
    </source>
</evidence>
<dbReference type="GO" id="GO:0020037">
    <property type="term" value="F:heme binding"/>
    <property type="evidence" value="ECO:0007669"/>
    <property type="project" value="InterPro"/>
</dbReference>
<keyword evidence="4" id="KW-0732">Signal</keyword>
<evidence type="ECO:0000256" key="7">
    <source>
        <dbReference type="PROSITE-ProRule" id="PRU00433"/>
    </source>
</evidence>
<gene>
    <name evidence="9" type="ORF">DZC30_10090</name>
</gene>
<dbReference type="PANTHER" id="PTHR30600">
    <property type="entry name" value="CYTOCHROME C PEROXIDASE-RELATED"/>
    <property type="match status" value="1"/>
</dbReference>
<dbReference type="AlphaFoldDB" id="A0A373FP87"/>
<dbReference type="EMBL" id="QURR01000010">
    <property type="protein sequence ID" value="RGE45342.1"/>
    <property type="molecule type" value="Genomic_DNA"/>
</dbReference>
<keyword evidence="6 7" id="KW-0408">Iron</keyword>
<keyword evidence="2 7" id="KW-0349">Heme</keyword>
<dbReference type="Pfam" id="PF03150">
    <property type="entry name" value="CCP_MauG"/>
    <property type="match status" value="1"/>
</dbReference>
<keyword evidence="10" id="KW-1185">Reference proteome</keyword>
<accession>A0A373FP87</accession>
<comment type="caution">
    <text evidence="9">The sequence shown here is derived from an EMBL/GenBank/DDBJ whole genome shotgun (WGS) entry which is preliminary data.</text>
</comment>
<dbReference type="Gene3D" id="1.10.760.10">
    <property type="entry name" value="Cytochrome c-like domain"/>
    <property type="match status" value="2"/>
</dbReference>
<evidence type="ECO:0000256" key="3">
    <source>
        <dbReference type="ARBA" id="ARBA00022723"/>
    </source>
</evidence>
<evidence type="ECO:0000259" key="8">
    <source>
        <dbReference type="PROSITE" id="PS51007"/>
    </source>
</evidence>
<sequence>MAQNAAPGAPQSKSIPADATVRLAQSREPDTALGRLLLPVDNSAFECGKTDGWDAACLKSHYKGQPAQWPRPVIDAGKNWKEMAPVPAVQPAANAREKAKLQLGTALFFDAGLSRKGGVSCASCHQAGNSFSDGRAQAVGEDKLMGRRRAQTLFAAPFASHLFWDGRAPSLEEQAKGSITNTFEMNNTLAAAVDHVNAQPQYRQLGRQVWGHSKLSADEMVTAISTFVRTIRPPVTVADAVIAGDAAALSDQQRLGLHLFRTKARCMNCHSGALLTDNEFHDLGLSNYGRRNQDLGRFEATRNKADLGKFRTPSLRGVSHAGPWMHNGLFADLPGLLRLYNAGMGVVGGDPQKDAYVPTKSEHIKPLNLNAAEIDALVEWLKLL</sequence>
<dbReference type="GO" id="GO:0046872">
    <property type="term" value="F:metal ion binding"/>
    <property type="evidence" value="ECO:0007669"/>
    <property type="project" value="UniProtKB-KW"/>
</dbReference>
<dbReference type="GO" id="GO:0030313">
    <property type="term" value="C:cell envelope"/>
    <property type="evidence" value="ECO:0007669"/>
    <property type="project" value="UniProtKB-SubCell"/>
</dbReference>
<keyword evidence="9" id="KW-0575">Peroxidase</keyword>
<feature type="domain" description="Cytochrome c" evidence="8">
    <location>
        <begin position="251"/>
        <end position="384"/>
    </location>
</feature>
<evidence type="ECO:0000256" key="4">
    <source>
        <dbReference type="ARBA" id="ARBA00022729"/>
    </source>
</evidence>
<dbReference type="InterPro" id="IPR051395">
    <property type="entry name" value="Cytochrome_c_Peroxidase/MauG"/>
</dbReference>
<evidence type="ECO:0000313" key="9">
    <source>
        <dbReference type="EMBL" id="RGE45342.1"/>
    </source>
</evidence>
<protein>
    <submittedName>
        <fullName evidence="9">Cytochrome-c peroxidase</fullName>
    </submittedName>
</protein>
<dbReference type="InterPro" id="IPR009056">
    <property type="entry name" value="Cyt_c-like_dom"/>
</dbReference>
<dbReference type="Proteomes" id="UP000261948">
    <property type="component" value="Unassembled WGS sequence"/>
</dbReference>
<name>A0A373FP87_COMTE</name>
<reference evidence="9 10" key="1">
    <citation type="submission" date="2018-08" db="EMBL/GenBank/DDBJ databases">
        <title>Comamonas testosteroni strain SWCO2.</title>
        <authorList>
            <person name="Jiang N."/>
            <person name="Zhang X.Z."/>
        </authorList>
    </citation>
    <scope>NUCLEOTIDE SEQUENCE [LARGE SCALE GENOMIC DNA]</scope>
    <source>
        <strain evidence="9 10">SWCO2</strain>
    </source>
</reference>
<dbReference type="OrthoDB" id="9805202at2"/>
<comment type="subcellular location">
    <subcellularLocation>
        <location evidence="1">Cell envelope</location>
    </subcellularLocation>
</comment>
<dbReference type="GO" id="GO:0004130">
    <property type="term" value="F:cytochrome-c peroxidase activity"/>
    <property type="evidence" value="ECO:0007669"/>
    <property type="project" value="TreeGrafter"/>
</dbReference>
<dbReference type="InterPro" id="IPR004852">
    <property type="entry name" value="Di-haem_cyt_c_peroxidsae"/>
</dbReference>
<proteinExistence type="predicted"/>
<evidence type="ECO:0000313" key="10">
    <source>
        <dbReference type="Proteomes" id="UP000261948"/>
    </source>
</evidence>
<organism evidence="9 10">
    <name type="scientific">Comamonas testosteroni</name>
    <name type="common">Pseudomonas testosteroni</name>
    <dbReference type="NCBI Taxonomy" id="285"/>
    <lineage>
        <taxon>Bacteria</taxon>
        <taxon>Pseudomonadati</taxon>
        <taxon>Pseudomonadota</taxon>
        <taxon>Betaproteobacteria</taxon>
        <taxon>Burkholderiales</taxon>
        <taxon>Comamonadaceae</taxon>
        <taxon>Comamonas</taxon>
    </lineage>
</organism>
<keyword evidence="3 7" id="KW-0479">Metal-binding</keyword>
<evidence type="ECO:0000256" key="1">
    <source>
        <dbReference type="ARBA" id="ARBA00004196"/>
    </source>
</evidence>
<keyword evidence="5" id="KW-0560">Oxidoreductase</keyword>
<feature type="domain" description="Cytochrome c" evidence="8">
    <location>
        <begin position="99"/>
        <end position="232"/>
    </location>
</feature>
<dbReference type="GO" id="GO:0009055">
    <property type="term" value="F:electron transfer activity"/>
    <property type="evidence" value="ECO:0007669"/>
    <property type="project" value="InterPro"/>
</dbReference>
<evidence type="ECO:0000256" key="5">
    <source>
        <dbReference type="ARBA" id="ARBA00023002"/>
    </source>
</evidence>
<dbReference type="PANTHER" id="PTHR30600:SF10">
    <property type="entry name" value="BLL6722 PROTEIN"/>
    <property type="match status" value="1"/>
</dbReference>
<evidence type="ECO:0000256" key="2">
    <source>
        <dbReference type="ARBA" id="ARBA00022617"/>
    </source>
</evidence>